<feature type="non-terminal residue" evidence="1">
    <location>
        <position position="78"/>
    </location>
</feature>
<proteinExistence type="predicted"/>
<feature type="non-terminal residue" evidence="1">
    <location>
        <position position="1"/>
    </location>
</feature>
<dbReference type="Proteomes" id="UP001328107">
    <property type="component" value="Unassembled WGS sequence"/>
</dbReference>
<dbReference type="EMBL" id="BTRK01000001">
    <property type="protein sequence ID" value="GMR32625.1"/>
    <property type="molecule type" value="Genomic_DNA"/>
</dbReference>
<name>A0AAN4Z8U9_9BILA</name>
<sequence length="78" mass="8403">WPFLTAAASFITQSPSSLLFSLEVFPFSSSYSLFAIATSLSHAIIDFSSSYSLSSSEILSVCLIVAPFSSSERRNIPS</sequence>
<evidence type="ECO:0000313" key="1">
    <source>
        <dbReference type="EMBL" id="GMR32625.1"/>
    </source>
</evidence>
<accession>A0AAN4Z8U9</accession>
<comment type="caution">
    <text evidence="1">The sequence shown here is derived from an EMBL/GenBank/DDBJ whole genome shotgun (WGS) entry which is preliminary data.</text>
</comment>
<protein>
    <submittedName>
        <fullName evidence="1">Uncharacterized protein</fullName>
    </submittedName>
</protein>
<organism evidence="1 2">
    <name type="scientific">Pristionchus mayeri</name>
    <dbReference type="NCBI Taxonomy" id="1317129"/>
    <lineage>
        <taxon>Eukaryota</taxon>
        <taxon>Metazoa</taxon>
        <taxon>Ecdysozoa</taxon>
        <taxon>Nematoda</taxon>
        <taxon>Chromadorea</taxon>
        <taxon>Rhabditida</taxon>
        <taxon>Rhabditina</taxon>
        <taxon>Diplogasteromorpha</taxon>
        <taxon>Diplogasteroidea</taxon>
        <taxon>Neodiplogasteridae</taxon>
        <taxon>Pristionchus</taxon>
    </lineage>
</organism>
<dbReference type="AlphaFoldDB" id="A0AAN4Z8U9"/>
<evidence type="ECO:0000313" key="2">
    <source>
        <dbReference type="Proteomes" id="UP001328107"/>
    </source>
</evidence>
<gene>
    <name evidence="1" type="ORF">PMAYCL1PPCAC_02820</name>
</gene>
<reference evidence="2" key="1">
    <citation type="submission" date="2022-10" db="EMBL/GenBank/DDBJ databases">
        <title>Genome assembly of Pristionchus species.</title>
        <authorList>
            <person name="Yoshida K."/>
            <person name="Sommer R.J."/>
        </authorList>
    </citation>
    <scope>NUCLEOTIDE SEQUENCE [LARGE SCALE GENOMIC DNA]</scope>
    <source>
        <strain evidence="2">RS5460</strain>
    </source>
</reference>
<keyword evidence="2" id="KW-1185">Reference proteome</keyword>